<dbReference type="PANTHER" id="PTHR30093:SF2">
    <property type="entry name" value="TYPE II SECRETION SYSTEM PROTEIN H"/>
    <property type="match status" value="1"/>
</dbReference>
<dbReference type="SUPFAM" id="SSF54523">
    <property type="entry name" value="Pili subunits"/>
    <property type="match status" value="1"/>
</dbReference>
<name>D2R199_PIRSD</name>
<evidence type="ECO:0000259" key="1">
    <source>
        <dbReference type="Pfam" id="PF07596"/>
    </source>
</evidence>
<dbReference type="InterPro" id="IPR011453">
    <property type="entry name" value="DUF1559"/>
</dbReference>
<dbReference type="KEGG" id="psl:Psta_0188"/>
<reference evidence="2 3" key="1">
    <citation type="journal article" date="2009" name="Stand. Genomic Sci.">
        <title>Complete genome sequence of Pirellula staleyi type strain (ATCC 27377).</title>
        <authorList>
            <person name="Clum A."/>
            <person name="Tindall B.J."/>
            <person name="Sikorski J."/>
            <person name="Ivanova N."/>
            <person name="Mavrommatis K."/>
            <person name="Lucas S."/>
            <person name="Glavina del Rio T."/>
            <person name="Nolan M."/>
            <person name="Chen F."/>
            <person name="Tice H."/>
            <person name="Pitluck S."/>
            <person name="Cheng J.F."/>
            <person name="Chertkov O."/>
            <person name="Brettin T."/>
            <person name="Han C."/>
            <person name="Detter J.C."/>
            <person name="Kuske C."/>
            <person name="Bruce D."/>
            <person name="Goodwin L."/>
            <person name="Ovchinikova G."/>
            <person name="Pati A."/>
            <person name="Mikhailova N."/>
            <person name="Chen A."/>
            <person name="Palaniappan K."/>
            <person name="Land M."/>
            <person name="Hauser L."/>
            <person name="Chang Y.J."/>
            <person name="Jeffries C.D."/>
            <person name="Chain P."/>
            <person name="Rohde M."/>
            <person name="Goker M."/>
            <person name="Bristow J."/>
            <person name="Eisen J.A."/>
            <person name="Markowitz V."/>
            <person name="Hugenholtz P."/>
            <person name="Kyrpides N.C."/>
            <person name="Klenk H.P."/>
            <person name="Lapidus A."/>
        </authorList>
    </citation>
    <scope>NUCLEOTIDE SEQUENCE [LARGE SCALE GENOMIC DNA]</scope>
    <source>
        <strain evidence="3">ATCC 27377 / DSM 6068 / ICPB 4128</strain>
    </source>
</reference>
<sequence length="321" mass="34086" precursor="true">MGIRMHRKRPGFTLVELLVVIAIIGVLVALLLPAVQAAREAARRTDCNNKLKQLAIAIHNHHDTTNSMPRSISPNTFGYDAAGRSWSWIAKVLPFMEQTALYDATTAGASTVYAFNAVESRIPGTTNQSCGEVIKALQCPSDNTWGQGWNTTRANHGGTRMGLTCYKGVCGSNWAWGSFTNTGPTGNNNGLDAGNGMFFRSDGGTTIPTSPETFAATTDGLSNTFMIGEDLPGLNQHCGWAAANYSTGTCSIPLNNGLVTGQPGFNSPGDWPNLYSFRSRHPNGAQFAKGDGSVSFISQTIDLTLYRALASKSGAEAVSAP</sequence>
<dbReference type="Proteomes" id="UP000001887">
    <property type="component" value="Chromosome"/>
</dbReference>
<dbReference type="eggNOG" id="COG2165">
    <property type="taxonomic scope" value="Bacteria"/>
</dbReference>
<protein>
    <recommendedName>
        <fullName evidence="1">DUF1559 domain-containing protein</fullName>
    </recommendedName>
</protein>
<dbReference type="HOGENOM" id="CLU_041661_0_0_0"/>
<evidence type="ECO:0000313" key="3">
    <source>
        <dbReference type="Proteomes" id="UP000001887"/>
    </source>
</evidence>
<accession>D2R199</accession>
<dbReference type="InterPro" id="IPR027558">
    <property type="entry name" value="Pre_pil_HX9DG_C"/>
</dbReference>
<keyword evidence="3" id="KW-1185">Reference proteome</keyword>
<dbReference type="Pfam" id="PF07596">
    <property type="entry name" value="SBP_bac_10"/>
    <property type="match status" value="1"/>
</dbReference>
<dbReference type="NCBIfam" id="TIGR02532">
    <property type="entry name" value="IV_pilin_GFxxxE"/>
    <property type="match status" value="1"/>
</dbReference>
<evidence type="ECO:0000313" key="2">
    <source>
        <dbReference type="EMBL" id="ADB14884.1"/>
    </source>
</evidence>
<gene>
    <name evidence="2" type="ordered locus">Psta_0188</name>
</gene>
<dbReference type="Pfam" id="PF07963">
    <property type="entry name" value="N_methyl"/>
    <property type="match status" value="1"/>
</dbReference>
<dbReference type="InterPro" id="IPR045584">
    <property type="entry name" value="Pilin-like"/>
</dbReference>
<dbReference type="AlphaFoldDB" id="D2R199"/>
<organism evidence="2 3">
    <name type="scientific">Pirellula staleyi (strain ATCC 27377 / DSM 6068 / ICPB 4128)</name>
    <name type="common">Pirella staleyi</name>
    <dbReference type="NCBI Taxonomy" id="530564"/>
    <lineage>
        <taxon>Bacteria</taxon>
        <taxon>Pseudomonadati</taxon>
        <taxon>Planctomycetota</taxon>
        <taxon>Planctomycetia</taxon>
        <taxon>Pirellulales</taxon>
        <taxon>Pirellulaceae</taxon>
        <taxon>Pirellula</taxon>
    </lineage>
</organism>
<dbReference type="PANTHER" id="PTHR30093">
    <property type="entry name" value="GENERAL SECRETION PATHWAY PROTEIN G"/>
    <property type="match status" value="1"/>
</dbReference>
<feature type="domain" description="DUF1559" evidence="1">
    <location>
        <begin position="36"/>
        <end position="303"/>
    </location>
</feature>
<dbReference type="EMBL" id="CP001848">
    <property type="protein sequence ID" value="ADB14884.1"/>
    <property type="molecule type" value="Genomic_DNA"/>
</dbReference>
<dbReference type="InterPro" id="IPR012902">
    <property type="entry name" value="N_methyl_site"/>
</dbReference>
<dbReference type="NCBIfam" id="TIGR04294">
    <property type="entry name" value="pre_pil_HX9DG"/>
    <property type="match status" value="1"/>
</dbReference>
<dbReference type="Gene3D" id="3.30.700.10">
    <property type="entry name" value="Glycoprotein, Type 4 Pilin"/>
    <property type="match status" value="1"/>
</dbReference>
<proteinExistence type="predicted"/>
<dbReference type="STRING" id="530564.Psta_0188"/>